<protein>
    <submittedName>
        <fullName evidence="2">Protein iscw iscw002851 ovary overexpressed</fullName>
    </submittedName>
</protein>
<feature type="coiled-coil region" evidence="1">
    <location>
        <begin position="111"/>
        <end position="138"/>
    </location>
</feature>
<keyword evidence="1" id="KW-0175">Coiled coil</keyword>
<dbReference type="Gene3D" id="1.25.50.20">
    <property type="match status" value="1"/>
</dbReference>
<accession>A0A6M2D5B3</accession>
<dbReference type="AlphaFoldDB" id="A0A6M2D5B3"/>
<evidence type="ECO:0000256" key="1">
    <source>
        <dbReference type="SAM" id="Coils"/>
    </source>
</evidence>
<dbReference type="OrthoDB" id="6490266at2759"/>
<proteinExistence type="predicted"/>
<organism evidence="2">
    <name type="scientific">Rhipicephalus microplus</name>
    <name type="common">Cattle tick</name>
    <name type="synonym">Boophilus microplus</name>
    <dbReference type="NCBI Taxonomy" id="6941"/>
    <lineage>
        <taxon>Eukaryota</taxon>
        <taxon>Metazoa</taxon>
        <taxon>Ecdysozoa</taxon>
        <taxon>Arthropoda</taxon>
        <taxon>Chelicerata</taxon>
        <taxon>Arachnida</taxon>
        <taxon>Acari</taxon>
        <taxon>Parasitiformes</taxon>
        <taxon>Ixodida</taxon>
        <taxon>Ixodoidea</taxon>
        <taxon>Ixodidae</taxon>
        <taxon>Rhipicephalinae</taxon>
        <taxon>Rhipicephalus</taxon>
        <taxon>Boophilus</taxon>
    </lineage>
</organism>
<evidence type="ECO:0000313" key="2">
    <source>
        <dbReference type="EMBL" id="NOV41196.1"/>
    </source>
</evidence>
<dbReference type="VEuPathDB" id="VectorBase:LOC119172598"/>
<dbReference type="EMBL" id="GHWJ01008459">
    <property type="protein sequence ID" value="NOV41196.1"/>
    <property type="molecule type" value="Transcribed_RNA"/>
</dbReference>
<name>A0A6M2D5B3_RHIMP</name>
<sequence length="179" mass="21103">MQISILRSSVLTLSCDYEHNPCVSFCRRMFNNLKTNYDAAYHMLLLQLVNKNSGVETTQKAANLLNAISSTSISGSKSVIRFMTDHQDTMFNRFGTLQGLFDSILQTVVDNIRHESELEKLREIYERTRDVLPSEEEKVLHMIQNAREHIRWATYYYRDVELWLDKRFVLEHRESEHVK</sequence>
<reference evidence="2" key="1">
    <citation type="submission" date="2019-09" db="EMBL/GenBank/DDBJ databases">
        <title>Organ-specific transcriptomic study of the physiology of the cattle tick, Rhipicephalus microplus.</title>
        <authorList>
            <person name="Tirloni L."/>
            <person name="Braz G."/>
            <person name="Gandara A.C.P."/>
            <person name="Sabadin G.A."/>
            <person name="da Silva R.M."/>
            <person name="Guizzo M.G."/>
            <person name="Machado J.A."/>
            <person name="Costa E.P."/>
            <person name="Gomes H.F."/>
            <person name="Moraes J."/>
            <person name="Mota M.B.S."/>
            <person name="Mesquita R.D."/>
            <person name="Alvarenga P.H."/>
            <person name="Alves F."/>
            <person name="Seixas A."/>
            <person name="da Fonseca R.N."/>
            <person name="Fogaca A."/>
            <person name="Logullo C."/>
            <person name="Tanaka A."/>
            <person name="Daffre S."/>
            <person name="Termignoni C."/>
            <person name="Vaz I.S.Jr."/>
            <person name="Oliveira P.L."/>
            <person name="Ribeiro J.M."/>
        </authorList>
    </citation>
    <scope>NUCLEOTIDE SEQUENCE</scope>
    <source>
        <strain evidence="2">Porto Alegre</strain>
    </source>
</reference>